<reference evidence="2" key="1">
    <citation type="journal article" date="2023" name="Insect Mol. Biol.">
        <title>Genome sequencing provides insights into the evolution of gene families encoding plant cell wall-degrading enzymes in longhorned beetles.</title>
        <authorList>
            <person name="Shin N.R."/>
            <person name="Okamura Y."/>
            <person name="Kirsch R."/>
            <person name="Pauchet Y."/>
        </authorList>
    </citation>
    <scope>NUCLEOTIDE SEQUENCE</scope>
    <source>
        <strain evidence="2">RBIC_L_NR</strain>
    </source>
</reference>
<dbReference type="EMBL" id="JANEYF010002166">
    <property type="protein sequence ID" value="KAJ8950599.1"/>
    <property type="molecule type" value="Genomic_DNA"/>
</dbReference>
<organism evidence="2 3">
    <name type="scientific">Rhamnusium bicolor</name>
    <dbReference type="NCBI Taxonomy" id="1586634"/>
    <lineage>
        <taxon>Eukaryota</taxon>
        <taxon>Metazoa</taxon>
        <taxon>Ecdysozoa</taxon>
        <taxon>Arthropoda</taxon>
        <taxon>Hexapoda</taxon>
        <taxon>Insecta</taxon>
        <taxon>Pterygota</taxon>
        <taxon>Neoptera</taxon>
        <taxon>Endopterygota</taxon>
        <taxon>Coleoptera</taxon>
        <taxon>Polyphaga</taxon>
        <taxon>Cucujiformia</taxon>
        <taxon>Chrysomeloidea</taxon>
        <taxon>Cerambycidae</taxon>
        <taxon>Lepturinae</taxon>
        <taxon>Rhagiini</taxon>
        <taxon>Rhamnusium</taxon>
    </lineage>
</organism>
<name>A0AAV8YHM1_9CUCU</name>
<comment type="caution">
    <text evidence="2">The sequence shown here is derived from an EMBL/GenBank/DDBJ whole genome shotgun (WGS) entry which is preliminary data.</text>
</comment>
<gene>
    <name evidence="2" type="ORF">NQ314_007824</name>
</gene>
<accession>A0AAV8YHM1</accession>
<sequence length="72" mass="8292">MASSGEKREKNNQSGDQKRKKRKESILDLSKYLEKTIRVKFAGGREASGVLKRLRSTFKFGTRQHIRISARP</sequence>
<keyword evidence="3" id="KW-1185">Reference proteome</keyword>
<dbReference type="AlphaFoldDB" id="A0AAV8YHM1"/>
<proteinExistence type="predicted"/>
<feature type="compositionally biased region" description="Basic and acidic residues" evidence="1">
    <location>
        <begin position="1"/>
        <end position="11"/>
    </location>
</feature>
<evidence type="ECO:0000313" key="2">
    <source>
        <dbReference type="EMBL" id="KAJ8950599.1"/>
    </source>
</evidence>
<feature type="region of interest" description="Disordered" evidence="1">
    <location>
        <begin position="1"/>
        <end position="25"/>
    </location>
</feature>
<protein>
    <submittedName>
        <fullName evidence="2">Uncharacterized protein</fullName>
    </submittedName>
</protein>
<dbReference type="Proteomes" id="UP001162156">
    <property type="component" value="Unassembled WGS sequence"/>
</dbReference>
<evidence type="ECO:0000313" key="3">
    <source>
        <dbReference type="Proteomes" id="UP001162156"/>
    </source>
</evidence>
<dbReference type="Gene3D" id="2.30.30.100">
    <property type="match status" value="1"/>
</dbReference>
<evidence type="ECO:0000256" key="1">
    <source>
        <dbReference type="SAM" id="MobiDB-lite"/>
    </source>
</evidence>